<comment type="function">
    <text evidence="12">Catalyzes the oxidation of 5,10-methylenetetrahydrofolate to 5,10-methenyltetrahydrofolate and then the hydrolysis of 5,10-methenyltetrahydrofolate to 10-formyltetrahydrofolate.</text>
</comment>
<comment type="subunit">
    <text evidence="12">Homodimer.</text>
</comment>
<comment type="caution">
    <text evidence="12">Lacks conserved residue(s) required for the propagation of feature annotation.</text>
</comment>
<evidence type="ECO:0000259" key="14">
    <source>
        <dbReference type="Pfam" id="PF02882"/>
    </source>
</evidence>
<keyword evidence="16" id="KW-1185">Reference proteome</keyword>
<organism evidence="15 16">
    <name type="scientific">Candidatus Ornithobacterium hominis</name>
    <dbReference type="NCBI Taxonomy" id="2497989"/>
    <lineage>
        <taxon>Bacteria</taxon>
        <taxon>Pseudomonadati</taxon>
        <taxon>Bacteroidota</taxon>
        <taxon>Flavobacteriia</taxon>
        <taxon>Flavobacteriales</taxon>
        <taxon>Weeksellaceae</taxon>
        <taxon>Ornithobacterium</taxon>
    </lineage>
</organism>
<dbReference type="CDD" id="cd01080">
    <property type="entry name" value="NAD_bind_m-THF_DH_Cyclohyd"/>
    <property type="match status" value="1"/>
</dbReference>
<sequence length="291" mass="32188">MKLLDGIKLAKKTKKNIRQKVANYVTEGKRAPHLAAVLVGEDPASNAYVKMKIKDCEEVGFKSTLIKKDADISEKELLEIVHELNENKELDGYIVQLPLPKHINEDKILQAIDPQKDVDGFHPTNVGKMALGLETFLPATPFGVMRLLEDYDIATSGKKCVVLGRSNIVGRPMSILMSQPGKHANSTVTICHSGTKNLEEFTQEADIIISAIGKPHFLTSEMVKEGVIIIDVGINRVYDESKKDYKLVGDVDFENIKSKADYITPVPGGVGPMTRAMLLENTLLAYKRFAQ</sequence>
<dbReference type="FunFam" id="3.40.50.10860:FF:000001">
    <property type="entry name" value="Bifunctional protein FolD"/>
    <property type="match status" value="1"/>
</dbReference>
<evidence type="ECO:0000256" key="5">
    <source>
        <dbReference type="ARBA" id="ARBA00022801"/>
    </source>
</evidence>
<keyword evidence="5 12" id="KW-0378">Hydrolase</keyword>
<dbReference type="AlphaFoldDB" id="A0A383TY15"/>
<dbReference type="FunFam" id="3.40.50.720:FF:000189">
    <property type="entry name" value="Bifunctional protein FolD"/>
    <property type="match status" value="1"/>
</dbReference>
<feature type="binding site" evidence="12">
    <location>
        <position position="234"/>
    </location>
    <ligand>
        <name>NADP(+)</name>
        <dbReference type="ChEBI" id="CHEBI:58349"/>
    </ligand>
</feature>
<dbReference type="RefSeq" id="WP_119059121.1">
    <property type="nucleotide sequence ID" value="NZ_UNSC01000003.1"/>
</dbReference>
<feature type="binding site" evidence="12">
    <location>
        <begin position="164"/>
        <end position="166"/>
    </location>
    <ligand>
        <name>NADP(+)</name>
        <dbReference type="ChEBI" id="CHEBI:58349"/>
    </ligand>
</feature>
<evidence type="ECO:0000256" key="1">
    <source>
        <dbReference type="ARBA" id="ARBA00004777"/>
    </source>
</evidence>
<comment type="catalytic activity">
    <reaction evidence="12">
        <text>(6R)-5,10-methylene-5,6,7,8-tetrahydrofolate + NADP(+) = (6R)-5,10-methenyltetrahydrofolate + NADPH</text>
        <dbReference type="Rhea" id="RHEA:22812"/>
        <dbReference type="ChEBI" id="CHEBI:15636"/>
        <dbReference type="ChEBI" id="CHEBI:57455"/>
        <dbReference type="ChEBI" id="CHEBI:57783"/>
        <dbReference type="ChEBI" id="CHEBI:58349"/>
        <dbReference type="EC" id="1.5.1.5"/>
    </reaction>
</comment>
<dbReference type="NCBIfam" id="NF008058">
    <property type="entry name" value="PRK10792.1"/>
    <property type="match status" value="1"/>
</dbReference>
<dbReference type="GO" id="GO:0005829">
    <property type="term" value="C:cytosol"/>
    <property type="evidence" value="ECO:0007669"/>
    <property type="project" value="TreeGrafter"/>
</dbReference>
<evidence type="ECO:0000256" key="3">
    <source>
        <dbReference type="ARBA" id="ARBA00022605"/>
    </source>
</evidence>
<keyword evidence="9 12" id="KW-0486">Methionine biosynthesis</keyword>
<evidence type="ECO:0000256" key="12">
    <source>
        <dbReference type="HAMAP-Rule" id="MF_01576"/>
    </source>
</evidence>
<dbReference type="InterPro" id="IPR020630">
    <property type="entry name" value="THF_DH/CycHdrlase_cat_dom"/>
</dbReference>
<evidence type="ECO:0000256" key="7">
    <source>
        <dbReference type="ARBA" id="ARBA00023002"/>
    </source>
</evidence>
<evidence type="ECO:0000313" key="16">
    <source>
        <dbReference type="Proteomes" id="UP000262142"/>
    </source>
</evidence>
<keyword evidence="3 12" id="KW-0028">Amino-acid biosynthesis</keyword>
<comment type="catalytic activity">
    <reaction evidence="11 12">
        <text>(6R)-5,10-methenyltetrahydrofolate + H2O = (6R)-10-formyltetrahydrofolate + H(+)</text>
        <dbReference type="Rhea" id="RHEA:23700"/>
        <dbReference type="ChEBI" id="CHEBI:15377"/>
        <dbReference type="ChEBI" id="CHEBI:15378"/>
        <dbReference type="ChEBI" id="CHEBI:57455"/>
        <dbReference type="ChEBI" id="CHEBI:195366"/>
        <dbReference type="EC" id="3.5.4.9"/>
    </reaction>
</comment>
<comment type="pathway">
    <text evidence="1 12">One-carbon metabolism; tetrahydrofolate interconversion.</text>
</comment>
<dbReference type="Pfam" id="PF00763">
    <property type="entry name" value="THF_DHG_CYH"/>
    <property type="match status" value="1"/>
</dbReference>
<keyword evidence="7 12" id="KW-0560">Oxidoreductase</keyword>
<protein>
    <recommendedName>
        <fullName evidence="12">Bifunctional protein FolD</fullName>
    </recommendedName>
    <domain>
        <recommendedName>
            <fullName evidence="12">Methylenetetrahydrofolate dehydrogenase</fullName>
            <ecNumber evidence="12">1.5.1.5</ecNumber>
        </recommendedName>
    </domain>
    <domain>
        <recommendedName>
            <fullName evidence="12">Methenyltetrahydrofolate cyclohydrolase</fullName>
            <ecNumber evidence="12">3.5.4.9</ecNumber>
        </recommendedName>
    </domain>
</protein>
<evidence type="ECO:0000259" key="13">
    <source>
        <dbReference type="Pfam" id="PF00763"/>
    </source>
</evidence>
<dbReference type="InterPro" id="IPR020631">
    <property type="entry name" value="THF_DH/CycHdrlase_NAD-bd_dom"/>
</dbReference>
<dbReference type="GO" id="GO:0004488">
    <property type="term" value="F:methylenetetrahydrofolate dehydrogenase (NADP+) activity"/>
    <property type="evidence" value="ECO:0007669"/>
    <property type="project" value="UniProtKB-UniRule"/>
</dbReference>
<dbReference type="PANTHER" id="PTHR48099">
    <property type="entry name" value="C-1-TETRAHYDROFOLATE SYNTHASE, CYTOPLASMIC-RELATED"/>
    <property type="match status" value="1"/>
</dbReference>
<evidence type="ECO:0000256" key="8">
    <source>
        <dbReference type="ARBA" id="ARBA00023102"/>
    </source>
</evidence>
<dbReference type="EC" id="1.5.1.5" evidence="12"/>
<dbReference type="EMBL" id="UNSC01000003">
    <property type="protein sequence ID" value="SZD72257.1"/>
    <property type="molecule type" value="Genomic_DNA"/>
</dbReference>
<dbReference type="NCBIfam" id="NF010783">
    <property type="entry name" value="PRK14186.1"/>
    <property type="match status" value="1"/>
</dbReference>
<dbReference type="InterPro" id="IPR000672">
    <property type="entry name" value="THF_DH/CycHdrlase"/>
</dbReference>
<gene>
    <name evidence="12 15" type="primary">folD</name>
    <name evidence="15" type="ORF">SAMEA104719789_00697</name>
</gene>
<keyword evidence="4 12" id="KW-0658">Purine biosynthesis</keyword>
<dbReference type="EC" id="3.5.4.9" evidence="12"/>
<evidence type="ECO:0000256" key="10">
    <source>
        <dbReference type="ARBA" id="ARBA00023268"/>
    </source>
</evidence>
<dbReference type="HAMAP" id="MF_01576">
    <property type="entry name" value="THF_DHG_CYH"/>
    <property type="match status" value="1"/>
</dbReference>
<dbReference type="Gene3D" id="3.40.50.720">
    <property type="entry name" value="NAD(P)-binding Rossmann-like Domain"/>
    <property type="match status" value="1"/>
</dbReference>
<evidence type="ECO:0000256" key="11">
    <source>
        <dbReference type="ARBA" id="ARBA00036357"/>
    </source>
</evidence>
<dbReference type="GO" id="GO:0009086">
    <property type="term" value="P:methionine biosynthetic process"/>
    <property type="evidence" value="ECO:0007669"/>
    <property type="project" value="UniProtKB-KW"/>
</dbReference>
<proteinExistence type="inferred from homology"/>
<keyword evidence="10 12" id="KW-0511">Multifunctional enzyme</keyword>
<dbReference type="Pfam" id="PF02882">
    <property type="entry name" value="THF_DHG_CYH_C"/>
    <property type="match status" value="1"/>
</dbReference>
<keyword evidence="8 12" id="KW-0368">Histidine biosynthesis</keyword>
<dbReference type="SUPFAM" id="SSF51735">
    <property type="entry name" value="NAD(P)-binding Rossmann-fold domains"/>
    <property type="match status" value="1"/>
</dbReference>
<dbReference type="GO" id="GO:0004477">
    <property type="term" value="F:methenyltetrahydrofolate cyclohydrolase activity"/>
    <property type="evidence" value="ECO:0007669"/>
    <property type="project" value="UniProtKB-UniRule"/>
</dbReference>
<accession>A0A383TY15</accession>
<dbReference type="PRINTS" id="PR00085">
    <property type="entry name" value="THFDHDRGNASE"/>
</dbReference>
<dbReference type="Gene3D" id="3.40.50.10860">
    <property type="entry name" value="Leucine Dehydrogenase, chain A, domain 1"/>
    <property type="match status" value="1"/>
</dbReference>
<dbReference type="InterPro" id="IPR046346">
    <property type="entry name" value="Aminoacid_DH-like_N_sf"/>
</dbReference>
<keyword evidence="6 12" id="KW-0521">NADP</keyword>
<evidence type="ECO:0000313" key="15">
    <source>
        <dbReference type="EMBL" id="SZD72257.1"/>
    </source>
</evidence>
<dbReference type="PANTHER" id="PTHR48099:SF5">
    <property type="entry name" value="C-1-TETRAHYDROFOLATE SYNTHASE, CYTOPLASMIC"/>
    <property type="match status" value="1"/>
</dbReference>
<evidence type="ECO:0000256" key="2">
    <source>
        <dbReference type="ARBA" id="ARBA00022563"/>
    </source>
</evidence>
<dbReference type="GO" id="GO:0035999">
    <property type="term" value="P:tetrahydrofolate interconversion"/>
    <property type="evidence" value="ECO:0007669"/>
    <property type="project" value="UniProtKB-UniRule"/>
</dbReference>
<name>A0A383TY15_9FLAO</name>
<dbReference type="Proteomes" id="UP000262142">
    <property type="component" value="Unassembled WGS sequence"/>
</dbReference>
<dbReference type="UniPathway" id="UPA00193"/>
<keyword evidence="2 12" id="KW-0554">One-carbon metabolism</keyword>
<comment type="similarity">
    <text evidence="12">Belongs to the tetrahydrofolate dehydrogenase/cyclohydrolase family.</text>
</comment>
<dbReference type="InterPro" id="IPR036291">
    <property type="entry name" value="NAD(P)-bd_dom_sf"/>
</dbReference>
<evidence type="ECO:0000256" key="4">
    <source>
        <dbReference type="ARBA" id="ARBA00022755"/>
    </source>
</evidence>
<feature type="domain" description="Tetrahydrofolate dehydrogenase/cyclohydrolase NAD(P)-binding" evidence="14">
    <location>
        <begin position="138"/>
        <end position="288"/>
    </location>
</feature>
<dbReference type="OrthoDB" id="9803580at2"/>
<evidence type="ECO:0000256" key="6">
    <source>
        <dbReference type="ARBA" id="ARBA00022857"/>
    </source>
</evidence>
<reference evidence="15 16" key="1">
    <citation type="submission" date="2018-09" db="EMBL/GenBank/DDBJ databases">
        <authorList>
            <consortium name="Pathogen Informatics"/>
        </authorList>
    </citation>
    <scope>NUCLEOTIDE SEQUENCE [LARGE SCALE GENOMIC DNA]</scope>
    <source>
        <strain evidence="15 16">OH-22767</strain>
    </source>
</reference>
<evidence type="ECO:0000256" key="9">
    <source>
        <dbReference type="ARBA" id="ARBA00023167"/>
    </source>
</evidence>
<dbReference type="GO" id="GO:0006164">
    <property type="term" value="P:purine nucleotide biosynthetic process"/>
    <property type="evidence" value="ECO:0007669"/>
    <property type="project" value="UniProtKB-KW"/>
</dbReference>
<feature type="domain" description="Tetrahydrofolate dehydrogenase/cyclohydrolase catalytic" evidence="13">
    <location>
        <begin position="4"/>
        <end position="119"/>
    </location>
</feature>
<dbReference type="SUPFAM" id="SSF53223">
    <property type="entry name" value="Aminoacid dehydrogenase-like, N-terminal domain"/>
    <property type="match status" value="1"/>
</dbReference>
<dbReference type="GO" id="GO:0000105">
    <property type="term" value="P:L-histidine biosynthetic process"/>
    <property type="evidence" value="ECO:0007669"/>
    <property type="project" value="UniProtKB-KW"/>
</dbReference>